<dbReference type="InterPro" id="IPR000044">
    <property type="entry name" value="Uncharacterised_lipoprot_MG045"/>
</dbReference>
<evidence type="ECO:0000313" key="3">
    <source>
        <dbReference type="Proteomes" id="UP000305457"/>
    </source>
</evidence>
<name>A0A5B7XUS4_9MOLU</name>
<protein>
    <recommendedName>
        <fullName evidence="4">Spermidine/putrescine ABC transporter substrate-binding protein</fullName>
    </recommendedName>
</protein>
<organism evidence="2 3">
    <name type="scientific">Mycoplasma nasistruthionis</name>
    <dbReference type="NCBI Taxonomy" id="353852"/>
    <lineage>
        <taxon>Bacteria</taxon>
        <taxon>Bacillati</taxon>
        <taxon>Mycoplasmatota</taxon>
        <taxon>Mollicutes</taxon>
        <taxon>Mycoplasmataceae</taxon>
        <taxon>Mycoplasma</taxon>
    </lineage>
</organism>
<dbReference type="GO" id="GO:0016020">
    <property type="term" value="C:membrane"/>
    <property type="evidence" value="ECO:0007669"/>
    <property type="project" value="InterPro"/>
</dbReference>
<gene>
    <name evidence="2" type="ORF">FG904_01170</name>
</gene>
<evidence type="ECO:0000256" key="1">
    <source>
        <dbReference type="SAM" id="SignalP"/>
    </source>
</evidence>
<dbReference type="OrthoDB" id="403918at2"/>
<dbReference type="EMBL" id="CP040825">
    <property type="protein sequence ID" value="QCZ36629.1"/>
    <property type="molecule type" value="Genomic_DNA"/>
</dbReference>
<reference evidence="2 3" key="1">
    <citation type="submission" date="2019-06" db="EMBL/GenBank/DDBJ databases">
        <title>Mycoplasma sp. 2F1A isolated from ostrich.</title>
        <authorList>
            <person name="Spergser J."/>
        </authorList>
    </citation>
    <scope>NUCLEOTIDE SEQUENCE [LARGE SCALE GENOMIC DNA]</scope>
    <source>
        <strain evidence="2 3">2F1A</strain>
    </source>
</reference>
<evidence type="ECO:0000313" key="2">
    <source>
        <dbReference type="EMBL" id="QCZ36629.1"/>
    </source>
</evidence>
<accession>A0A5B7XUS4</accession>
<dbReference type="AlphaFoldDB" id="A0A5B7XUS4"/>
<feature type="chain" id="PRO_5022797261" description="Spermidine/putrescine ABC transporter substrate-binding protein" evidence="1">
    <location>
        <begin position="22"/>
        <end position="700"/>
    </location>
</feature>
<dbReference type="PRINTS" id="PR00905">
    <property type="entry name" value="MG045FAMILY"/>
</dbReference>
<evidence type="ECO:0008006" key="4">
    <source>
        <dbReference type="Google" id="ProtNLM"/>
    </source>
</evidence>
<feature type="signal peptide" evidence="1">
    <location>
        <begin position="1"/>
        <end position="21"/>
    </location>
</feature>
<proteinExistence type="predicted"/>
<dbReference type="KEGG" id="mnh:FG904_01170"/>
<sequence>MKQKIKSALALGVLTAAISTAGVAVALKVQNSYKPAFYNFKSYMSEDNQAKLNKTFSYTQFSEISEFNNALINYKAAAGIGTDFLAAQLIKRGNLAKINYAKLFNMPELENDPELVKKTLQTVLSKQVWDHLSSYDKVLEVDYLGKTINAHLWEYFFPYYIQDMVVAYNVKKTPIDDAKKDENDAIDLSKYQDQPGYEGETNSIINALKIVKDNIKNKSWIITDAIRDNMLYGSSYWLKADGQRTSADFTGEVTDETYKSLIDSFTNLIQDGTGYSAKDSKHITFNGDGLEVLETLVNPTRNDVAAAIMYNGDAIDAYYAEDNFPNNDRVADGDIRVIKTKQNILLVDGFILSSANSNADNDAYIEAARESFLDNLPALADNLKILKSDQKFASRFNDSSIENQQRLLTEYSIAQLWRKQREINFVSLYSEDITSELQEVLKTKDSDLETETSKLVVKYGDLIDLSLVENSDAFNSFYNSTEETDYSDKINIAPKLLQDYFVASHADLLYKVSEKLINTKQLSFDENSDDQNTIISNRQEFLDNLKTLLSLQDLPQEQIMLVALLLSDIDSSEIIESSFINYITGLEVEFNEQNKDDLNQAIALYLGRKIAFLDLSDKEAIANYGHLTNFDFVNYVPSQNADYQLVLRNYFADVADGQDKNVIDIYQINSDSGIVHKALQPIDDELNSKASTYYFTKTKS</sequence>
<dbReference type="Proteomes" id="UP000305457">
    <property type="component" value="Chromosome"/>
</dbReference>
<keyword evidence="1" id="KW-0732">Signal</keyword>
<dbReference type="RefSeq" id="WP_139592112.1">
    <property type="nucleotide sequence ID" value="NZ_CP040825.1"/>
</dbReference>